<dbReference type="GO" id="GO:0042597">
    <property type="term" value="C:periplasmic space"/>
    <property type="evidence" value="ECO:0007669"/>
    <property type="project" value="InterPro"/>
</dbReference>
<dbReference type="InterPro" id="IPR008939">
    <property type="entry name" value="Lytic_TGlycosylase_superhlx_U"/>
</dbReference>
<dbReference type="GO" id="GO:0004553">
    <property type="term" value="F:hydrolase activity, hydrolyzing O-glycosyl compounds"/>
    <property type="evidence" value="ECO:0007669"/>
    <property type="project" value="InterPro"/>
</dbReference>
<dbReference type="Pfam" id="PF05036">
    <property type="entry name" value="SPOR"/>
    <property type="match status" value="1"/>
</dbReference>
<dbReference type="EMBL" id="JQ085822">
    <property type="protein sequence ID" value="AFD03346.1"/>
    <property type="molecule type" value="Genomic_DNA"/>
</dbReference>
<feature type="compositionally biased region" description="Pro residues" evidence="3">
    <location>
        <begin position="713"/>
        <end position="722"/>
    </location>
</feature>
<dbReference type="GO" id="GO:0008933">
    <property type="term" value="F:peptidoglycan lytic transglycosylase activity"/>
    <property type="evidence" value="ECO:0007669"/>
    <property type="project" value="InterPro"/>
</dbReference>
<dbReference type="InterPro" id="IPR007730">
    <property type="entry name" value="SPOR-like_dom"/>
</dbReference>
<reference evidence="5" key="1">
    <citation type="submission" date="2011-11" db="EMBL/GenBank/DDBJ databases">
        <title>Construction and analysis of a metagenome of deep-sea sediment.</title>
        <authorList>
            <person name="Huo Y.-Y."/>
            <person name="Cheng H."/>
            <person name="Wu M."/>
        </authorList>
    </citation>
    <scope>NUCLEOTIDE SEQUENCE</scope>
</reference>
<dbReference type="AlphaFoldDB" id="H9BX24"/>
<dbReference type="InterPro" id="IPR008258">
    <property type="entry name" value="Transglycosylase_SLT_dom_1"/>
</dbReference>
<name>H9BX24_9BACT</name>
<evidence type="ECO:0000256" key="2">
    <source>
        <dbReference type="ARBA" id="ARBA00022729"/>
    </source>
</evidence>
<dbReference type="GO" id="GO:0000270">
    <property type="term" value="P:peptidoglycan metabolic process"/>
    <property type="evidence" value="ECO:0007669"/>
    <property type="project" value="InterPro"/>
</dbReference>
<dbReference type="Gene3D" id="1.25.20.10">
    <property type="entry name" value="Bacterial muramidases"/>
    <property type="match status" value="1"/>
</dbReference>
<dbReference type="PROSITE" id="PS51724">
    <property type="entry name" value="SPOR"/>
    <property type="match status" value="1"/>
</dbReference>
<dbReference type="InterPro" id="IPR036680">
    <property type="entry name" value="SPOR-like_sf"/>
</dbReference>
<feature type="domain" description="SPOR" evidence="4">
    <location>
        <begin position="824"/>
        <end position="909"/>
    </location>
</feature>
<sequence length="909" mass="99260">MAYTIIIFGKPHEYSEPTGQVRFLPCLFVFLFVVAATPWPAEAALSETDKKVYADAFRRADKKDYTGARRLAARGSKPLLGEFFAWLKLTRTEGDGDFAELSAFLDSHPGWPRLGEIRRRAEASLPDGLTPAELLAWFGEESPSTVDGALRLAEALRANGQEVAATRLLRETWVTGRFMRSQEGTFLDRYRALLRRDDEMARLETLLERRSVAAARRQARRLGSGYPELAEARLRLALDRPGVDYAIGRLPAALQNDPGLLYERARWRQRRGRTEGVIELIDRAGPVIRRPERWWRLRHWSARRAFGEGDIATAYRLANGHDLKKGAGFADGEWLAGWIALRFLDDPKRAYDHFVRLHDGVGTPISLARGAYWAAEAAAALGDEENATRWYRRASRHTTAFYGQLASARLGEPLDLDLGYRVAPGPDATASFEDRDLVRLVRLLGAFDQRKHQETFLGHLRRRAHSDLEYDLVAALAVSVGRPDQALLTAKQARRKGMLLAAQLFPLPRGLGDDVTAVSVPEPALVLAVIRQESAFDAQAVSRAGARGLMQLIPATAHKVAHEINVTYRKALLTQDPALNLRLGRAYLDGLLQDYSGTNILALAAYNAGPHRVRRWIKDFGDPRDPDVDPVDWVESIPFDETRNYVQRVMEGLVVYRLALTGQRTVLPLIVADSGPLKSQLESPDGLNVPNQDVAGLNDGAPDPANPQVERLLPPPETPLPPQTESAEAEAITEPEALALAGPPLETAPGPAEKLPPEAESPLASAPQIAAAPESPPAPAAPAAAPLPEPPAASSAATPAPPAASLPAPSETPAPQVAALPPATAPAGPYVVQLAALKSQDGARPAWERLQKAHTALLSERKLAIQEIDLGARGIFYRVQAGYFPDRASALELCTALKARGQDCLVVKR</sequence>
<proteinExistence type="inferred from homology"/>
<evidence type="ECO:0000256" key="3">
    <source>
        <dbReference type="SAM" id="MobiDB-lite"/>
    </source>
</evidence>
<dbReference type="CDD" id="cd13401">
    <property type="entry name" value="Slt70-like"/>
    <property type="match status" value="1"/>
</dbReference>
<evidence type="ECO:0000313" key="5">
    <source>
        <dbReference type="EMBL" id="AFD03346.1"/>
    </source>
</evidence>
<accession>H9BX24</accession>
<dbReference type="Gene3D" id="1.10.530.10">
    <property type="match status" value="1"/>
</dbReference>
<evidence type="ECO:0000259" key="4">
    <source>
        <dbReference type="PROSITE" id="PS51724"/>
    </source>
</evidence>
<dbReference type="PANTHER" id="PTHR37423:SF2">
    <property type="entry name" value="MEMBRANE-BOUND LYTIC MUREIN TRANSGLYCOSYLASE C"/>
    <property type="match status" value="1"/>
</dbReference>
<dbReference type="Gene3D" id="3.30.70.1070">
    <property type="entry name" value="Sporulation related repeat"/>
    <property type="match status" value="1"/>
</dbReference>
<keyword evidence="2" id="KW-0732">Signal</keyword>
<dbReference type="SUPFAM" id="SSF53955">
    <property type="entry name" value="Lysozyme-like"/>
    <property type="match status" value="1"/>
</dbReference>
<dbReference type="InterPro" id="IPR023346">
    <property type="entry name" value="Lysozyme-like_dom_sf"/>
</dbReference>
<dbReference type="GO" id="GO:0016020">
    <property type="term" value="C:membrane"/>
    <property type="evidence" value="ECO:0007669"/>
    <property type="project" value="InterPro"/>
</dbReference>
<dbReference type="GO" id="GO:0042834">
    <property type="term" value="F:peptidoglycan binding"/>
    <property type="evidence" value="ECO:0007669"/>
    <property type="project" value="InterPro"/>
</dbReference>
<dbReference type="PROSITE" id="PS00922">
    <property type="entry name" value="TRANSGLYCOSYLASE"/>
    <property type="match status" value="1"/>
</dbReference>
<dbReference type="SUPFAM" id="SSF110997">
    <property type="entry name" value="Sporulation related repeat"/>
    <property type="match status" value="1"/>
</dbReference>
<dbReference type="PANTHER" id="PTHR37423">
    <property type="entry name" value="SOLUBLE LYTIC MUREIN TRANSGLYCOSYLASE-RELATED"/>
    <property type="match status" value="1"/>
</dbReference>
<feature type="compositionally biased region" description="Low complexity" evidence="3">
    <location>
        <begin position="758"/>
        <end position="773"/>
    </location>
</feature>
<comment type="similarity">
    <text evidence="1">Belongs to the transglycosylase Slt family.</text>
</comment>
<dbReference type="InterPro" id="IPR000189">
    <property type="entry name" value="Transglyc_AS"/>
</dbReference>
<dbReference type="SUPFAM" id="SSF48435">
    <property type="entry name" value="Bacterial muramidases"/>
    <property type="match status" value="1"/>
</dbReference>
<evidence type="ECO:0000256" key="1">
    <source>
        <dbReference type="ARBA" id="ARBA00007734"/>
    </source>
</evidence>
<feature type="compositionally biased region" description="Low complexity" evidence="3">
    <location>
        <begin position="805"/>
        <end position="821"/>
    </location>
</feature>
<feature type="compositionally biased region" description="Pro residues" evidence="3">
    <location>
        <begin position="774"/>
        <end position="791"/>
    </location>
</feature>
<protein>
    <submittedName>
        <fullName evidence="5">Lytic murein transglycosylase family protein</fullName>
    </submittedName>
</protein>
<feature type="region of interest" description="Disordered" evidence="3">
    <location>
        <begin position="677"/>
        <end position="821"/>
    </location>
</feature>
<organism evidence="5">
    <name type="scientific">uncultured bacterium W5-15b</name>
    <dbReference type="NCBI Taxonomy" id="1130997"/>
    <lineage>
        <taxon>Bacteria</taxon>
        <taxon>environmental samples</taxon>
    </lineage>
</organism>
<dbReference type="Pfam" id="PF01464">
    <property type="entry name" value="SLT"/>
    <property type="match status" value="1"/>
</dbReference>